<dbReference type="InterPro" id="IPR003340">
    <property type="entry name" value="B3_DNA-bd"/>
</dbReference>
<keyword evidence="3" id="KW-0238">DNA-binding</keyword>
<dbReference type="CDD" id="cd10017">
    <property type="entry name" value="B3_DNA"/>
    <property type="match status" value="1"/>
</dbReference>
<organism evidence="8 9">
    <name type="scientific">Rubus argutus</name>
    <name type="common">Southern blackberry</name>
    <dbReference type="NCBI Taxonomy" id="59490"/>
    <lineage>
        <taxon>Eukaryota</taxon>
        <taxon>Viridiplantae</taxon>
        <taxon>Streptophyta</taxon>
        <taxon>Embryophyta</taxon>
        <taxon>Tracheophyta</taxon>
        <taxon>Spermatophyta</taxon>
        <taxon>Magnoliopsida</taxon>
        <taxon>eudicotyledons</taxon>
        <taxon>Gunneridae</taxon>
        <taxon>Pentapetalae</taxon>
        <taxon>rosids</taxon>
        <taxon>fabids</taxon>
        <taxon>Rosales</taxon>
        <taxon>Rosaceae</taxon>
        <taxon>Rosoideae</taxon>
        <taxon>Rosoideae incertae sedis</taxon>
        <taxon>Rubus</taxon>
    </lineage>
</organism>
<evidence type="ECO:0000256" key="4">
    <source>
        <dbReference type="ARBA" id="ARBA00023163"/>
    </source>
</evidence>
<evidence type="ECO:0000313" key="9">
    <source>
        <dbReference type="Proteomes" id="UP001457282"/>
    </source>
</evidence>
<evidence type="ECO:0000256" key="3">
    <source>
        <dbReference type="ARBA" id="ARBA00023125"/>
    </source>
</evidence>
<sequence length="456" mass="51164">MSETLTQSMAIVPFQEQGSSTSPPKFNMERPPKWKENPFKEKSSCLKEITNVVDANRMKSESHKPKRCKKTTVESLYDTSEAQNSVMERAKQLEANLALEFPRVAKVMRPSNVTGCFCLSLPKKFCFEHLPKHDTMIVLEDESGREFQTKYLVGKSGLSGGWRGFSIAHKLLAGDVVVFHRVTPSKFKVYIVRSNGLDVADCALGLVKLDVGITQMDTANITARESAKNENLQPISVAIPREPIQKENTRACNTSCGPILDQSGNESENFGSEVLDGIRLSESVVPFKEVKCMENFDVDINGLILNSEFSKYHLTKYYELCCSQNLFLHEHILEGLNFKLVAGIISETINISDALRACKITTSECDFSTWDKTLQASEMLGMNVGFLRTRLNKLASLASESKRCKDARLDEDQAEVVIKLLGEKENTNRLDSEIETHNVCPKRLEAMFREVAQAPW</sequence>
<dbReference type="PANTHER" id="PTHR31391:SF101">
    <property type="entry name" value="B3 DOMAIN-CONTAINING PROTEIN OS01G0234100"/>
    <property type="match status" value="1"/>
</dbReference>
<accession>A0AAW1Y0V9</accession>
<feature type="region of interest" description="Disordered" evidence="6">
    <location>
        <begin position="1"/>
        <end position="40"/>
    </location>
</feature>
<evidence type="ECO:0000256" key="1">
    <source>
        <dbReference type="ARBA" id="ARBA00004123"/>
    </source>
</evidence>
<dbReference type="EMBL" id="JBEDUW010000002">
    <property type="protein sequence ID" value="KAK9942131.1"/>
    <property type="molecule type" value="Genomic_DNA"/>
</dbReference>
<dbReference type="SUPFAM" id="SSF101936">
    <property type="entry name" value="DNA-binding pseudobarrel domain"/>
    <property type="match status" value="1"/>
</dbReference>
<keyword evidence="9" id="KW-1185">Reference proteome</keyword>
<comment type="subcellular location">
    <subcellularLocation>
        <location evidence="1">Nucleus</location>
    </subcellularLocation>
</comment>
<feature type="domain" description="TF-B3" evidence="7">
    <location>
        <begin position="104"/>
        <end position="195"/>
    </location>
</feature>
<keyword evidence="5" id="KW-0539">Nucleus</keyword>
<dbReference type="PANTHER" id="PTHR31391">
    <property type="entry name" value="B3 DOMAIN-CONTAINING PROTEIN OS11G0197600-RELATED"/>
    <property type="match status" value="1"/>
</dbReference>
<gene>
    <name evidence="8" type="ORF">M0R45_007818</name>
</gene>
<dbReference type="GO" id="GO:0003677">
    <property type="term" value="F:DNA binding"/>
    <property type="evidence" value="ECO:0007669"/>
    <property type="project" value="UniProtKB-KW"/>
</dbReference>
<evidence type="ECO:0000256" key="2">
    <source>
        <dbReference type="ARBA" id="ARBA00023015"/>
    </source>
</evidence>
<comment type="caution">
    <text evidence="8">The sequence shown here is derived from an EMBL/GenBank/DDBJ whole genome shotgun (WGS) entry which is preliminary data.</text>
</comment>
<dbReference type="GO" id="GO:0005634">
    <property type="term" value="C:nucleus"/>
    <property type="evidence" value="ECO:0007669"/>
    <property type="project" value="UniProtKB-SubCell"/>
</dbReference>
<dbReference type="AlphaFoldDB" id="A0AAW1Y0V9"/>
<dbReference type="Gene3D" id="2.40.330.10">
    <property type="entry name" value="DNA-binding pseudobarrel domain"/>
    <property type="match status" value="1"/>
</dbReference>
<evidence type="ECO:0000313" key="8">
    <source>
        <dbReference type="EMBL" id="KAK9942131.1"/>
    </source>
</evidence>
<dbReference type="Proteomes" id="UP001457282">
    <property type="component" value="Unassembled WGS sequence"/>
</dbReference>
<protein>
    <recommendedName>
        <fullName evidence="7">TF-B3 domain-containing protein</fullName>
    </recommendedName>
</protein>
<keyword evidence="4" id="KW-0804">Transcription</keyword>
<evidence type="ECO:0000259" key="7">
    <source>
        <dbReference type="PROSITE" id="PS50863"/>
    </source>
</evidence>
<dbReference type="SMART" id="SM01019">
    <property type="entry name" value="B3"/>
    <property type="match status" value="1"/>
</dbReference>
<evidence type="ECO:0000256" key="5">
    <source>
        <dbReference type="ARBA" id="ARBA00023242"/>
    </source>
</evidence>
<dbReference type="PROSITE" id="PS50863">
    <property type="entry name" value="B3"/>
    <property type="match status" value="1"/>
</dbReference>
<reference evidence="8 9" key="1">
    <citation type="journal article" date="2023" name="G3 (Bethesda)">
        <title>A chromosome-length genome assembly and annotation of blackberry (Rubus argutus, cv. 'Hillquist').</title>
        <authorList>
            <person name="Bruna T."/>
            <person name="Aryal R."/>
            <person name="Dudchenko O."/>
            <person name="Sargent D.J."/>
            <person name="Mead D."/>
            <person name="Buti M."/>
            <person name="Cavallini A."/>
            <person name="Hytonen T."/>
            <person name="Andres J."/>
            <person name="Pham M."/>
            <person name="Weisz D."/>
            <person name="Mascagni F."/>
            <person name="Usai G."/>
            <person name="Natali L."/>
            <person name="Bassil N."/>
            <person name="Fernandez G.E."/>
            <person name="Lomsadze A."/>
            <person name="Armour M."/>
            <person name="Olukolu B."/>
            <person name="Poorten T."/>
            <person name="Britton C."/>
            <person name="Davik J."/>
            <person name="Ashrafi H."/>
            <person name="Aiden E.L."/>
            <person name="Borodovsky M."/>
            <person name="Worthington M."/>
        </authorList>
    </citation>
    <scope>NUCLEOTIDE SEQUENCE [LARGE SCALE GENOMIC DNA]</scope>
    <source>
        <strain evidence="8">PI 553951</strain>
    </source>
</reference>
<feature type="compositionally biased region" description="Basic and acidic residues" evidence="6">
    <location>
        <begin position="27"/>
        <end position="40"/>
    </location>
</feature>
<keyword evidence="2" id="KW-0805">Transcription regulation</keyword>
<dbReference type="Pfam" id="PF02362">
    <property type="entry name" value="B3"/>
    <property type="match status" value="1"/>
</dbReference>
<proteinExistence type="predicted"/>
<name>A0AAW1Y0V9_RUBAR</name>
<dbReference type="InterPro" id="IPR015300">
    <property type="entry name" value="DNA-bd_pseudobarrel_sf"/>
</dbReference>
<evidence type="ECO:0000256" key="6">
    <source>
        <dbReference type="SAM" id="MobiDB-lite"/>
    </source>
</evidence>
<dbReference type="InterPro" id="IPR044837">
    <property type="entry name" value="REM16-like"/>
</dbReference>